<protein>
    <submittedName>
        <fullName evidence="1">Uncharacterized protein</fullName>
    </submittedName>
</protein>
<name>A0A101SL97_9ACTN</name>
<dbReference type="AlphaFoldDB" id="A0A101SL97"/>
<accession>A0A101SL97</accession>
<evidence type="ECO:0000313" key="1">
    <source>
        <dbReference type="EMBL" id="KUN75966.1"/>
    </source>
</evidence>
<keyword evidence="2" id="KW-1185">Reference proteome</keyword>
<dbReference type="Proteomes" id="UP000052982">
    <property type="component" value="Unassembled WGS sequence"/>
</dbReference>
<sequence>MVAGRRRWARSSRASTYTVDAVSRRVSPARAPHSARVRLIDVRTSATGGMRELLLLAGQADVADGRIDVRLRGPRPDAVPCP</sequence>
<dbReference type="STRING" id="1943.AQJ64_40565"/>
<organism evidence="1 2">
    <name type="scientific">Streptomyces griseoruber</name>
    <dbReference type="NCBI Taxonomy" id="1943"/>
    <lineage>
        <taxon>Bacteria</taxon>
        <taxon>Bacillati</taxon>
        <taxon>Actinomycetota</taxon>
        <taxon>Actinomycetes</taxon>
        <taxon>Kitasatosporales</taxon>
        <taxon>Streptomycetaceae</taxon>
        <taxon>Streptomyces</taxon>
    </lineage>
</organism>
<reference evidence="1 2" key="1">
    <citation type="submission" date="2015-10" db="EMBL/GenBank/DDBJ databases">
        <title>Draft genome sequence of Streptomyces griseoruber DSM 40281, type strain for the species Streptomyces griseoruber.</title>
        <authorList>
            <person name="Ruckert C."/>
            <person name="Winkler A."/>
            <person name="Kalinowski J."/>
            <person name="Kampfer P."/>
            <person name="Glaeser S."/>
        </authorList>
    </citation>
    <scope>NUCLEOTIDE SEQUENCE [LARGE SCALE GENOMIC DNA]</scope>
    <source>
        <strain evidence="1 2">DSM 40281</strain>
    </source>
</reference>
<dbReference type="EMBL" id="LMWW01000072">
    <property type="protein sequence ID" value="KUN75966.1"/>
    <property type="molecule type" value="Genomic_DNA"/>
</dbReference>
<comment type="caution">
    <text evidence="1">The sequence shown here is derived from an EMBL/GenBank/DDBJ whole genome shotgun (WGS) entry which is preliminary data.</text>
</comment>
<evidence type="ECO:0000313" key="2">
    <source>
        <dbReference type="Proteomes" id="UP000052982"/>
    </source>
</evidence>
<gene>
    <name evidence="1" type="ORF">AQJ64_40565</name>
</gene>
<proteinExistence type="predicted"/>